<keyword evidence="5" id="KW-0472">Membrane</keyword>
<sequence>MKRRIAIILIFISMASLLTGCWSKRELNELSIATAIGIDKSGDKYTVSVQLMNPSEIAGQKSSGQRAASVVYKAEGKSIFEALRRMTLSTSRRIYVSHVRVIIFGEQVSREGIKDLLDFLSRDHEMRSNVYMLTAKNSRAEDVLSILSVVEKIAANKIYLSLRSSEQSWAATSVVKLDELIDSISSKGRDAVMNGVLVKGNLEIGSTNENIKNSQPPAILAIDNIGVFKKDKLIGWLSEKEGIGYNQIMGKIKSTVVTVNSPEGGNVGIEIKNSKSSVKGKVENGKPKIYIDFKASGNVGDVQSTVDVTKAENIRKLEAETEKNMEKNMKEVIERAQKEFQSDIFGFGEAIRRSNPKEWKKIEKNWNNGFKDLPVDINTTVTIKQIGTTTKPIPGEIKE</sequence>
<comment type="subcellular location">
    <subcellularLocation>
        <location evidence="1">Membrane</location>
        <topology evidence="1">Lipid-anchor</topology>
    </subcellularLocation>
</comment>
<evidence type="ECO:0000256" key="6">
    <source>
        <dbReference type="ARBA" id="ARBA00023139"/>
    </source>
</evidence>
<dbReference type="PANTHER" id="PTHR35789">
    <property type="entry name" value="SPORE GERMINATION PROTEIN B3"/>
    <property type="match status" value="1"/>
</dbReference>
<comment type="caution">
    <text evidence="10">The sequence shown here is derived from an EMBL/GenBank/DDBJ whole genome shotgun (WGS) entry which is preliminary data.</text>
</comment>
<keyword evidence="6" id="KW-0564">Palmitate</keyword>
<dbReference type="InterPro" id="IPR008844">
    <property type="entry name" value="Spore_GerAC-like"/>
</dbReference>
<evidence type="ECO:0000256" key="5">
    <source>
        <dbReference type="ARBA" id="ARBA00023136"/>
    </source>
</evidence>
<evidence type="ECO:0000256" key="1">
    <source>
        <dbReference type="ARBA" id="ARBA00004635"/>
    </source>
</evidence>
<accession>A0ABU4JWK5</accession>
<dbReference type="EMBL" id="JARUJP010000022">
    <property type="protein sequence ID" value="MDW8802541.1"/>
    <property type="molecule type" value="Genomic_DNA"/>
</dbReference>
<evidence type="ECO:0000256" key="3">
    <source>
        <dbReference type="ARBA" id="ARBA00022544"/>
    </source>
</evidence>
<reference evidence="10 11" key="1">
    <citation type="submission" date="2023-04" db="EMBL/GenBank/DDBJ databases">
        <title>Clostridium tannerae sp. nov., isolated from the fecal material of an alpaca.</title>
        <authorList>
            <person name="Miller S."/>
            <person name="Hendry M."/>
            <person name="King J."/>
            <person name="Sankaranarayanan K."/>
            <person name="Lawson P.A."/>
        </authorList>
    </citation>
    <scope>NUCLEOTIDE SEQUENCE [LARGE SCALE GENOMIC DNA]</scope>
    <source>
        <strain evidence="10 11">A1-XYC3</strain>
    </source>
</reference>
<proteinExistence type="inferred from homology"/>
<dbReference type="Proteomes" id="UP001281656">
    <property type="component" value="Unassembled WGS sequence"/>
</dbReference>
<dbReference type="PROSITE" id="PS51257">
    <property type="entry name" value="PROKAR_LIPOPROTEIN"/>
    <property type="match status" value="1"/>
</dbReference>
<protein>
    <submittedName>
        <fullName evidence="10">Ger(X)C family spore germination protein</fullName>
    </submittedName>
</protein>
<keyword evidence="7" id="KW-0449">Lipoprotein</keyword>
<dbReference type="InterPro" id="IPR057336">
    <property type="entry name" value="GerAC_N"/>
</dbReference>
<dbReference type="Pfam" id="PF05504">
    <property type="entry name" value="Spore_GerAC"/>
    <property type="match status" value="1"/>
</dbReference>
<name>A0ABU4JWK5_9CLOT</name>
<dbReference type="NCBIfam" id="TIGR02887">
    <property type="entry name" value="spore_ger_x_C"/>
    <property type="match status" value="1"/>
</dbReference>
<evidence type="ECO:0000256" key="2">
    <source>
        <dbReference type="ARBA" id="ARBA00007886"/>
    </source>
</evidence>
<dbReference type="RefSeq" id="WP_318798861.1">
    <property type="nucleotide sequence ID" value="NZ_JARUJP010000022.1"/>
</dbReference>
<feature type="domain" description="Spore germination protein N-terminal" evidence="9">
    <location>
        <begin position="24"/>
        <end position="194"/>
    </location>
</feature>
<dbReference type="InterPro" id="IPR038501">
    <property type="entry name" value="Spore_GerAC_C_sf"/>
</dbReference>
<keyword evidence="3" id="KW-0309">Germination</keyword>
<organism evidence="10 11">
    <name type="scientific">Clostridium tanneri</name>
    <dbReference type="NCBI Taxonomy" id="3037988"/>
    <lineage>
        <taxon>Bacteria</taxon>
        <taxon>Bacillati</taxon>
        <taxon>Bacillota</taxon>
        <taxon>Clostridia</taxon>
        <taxon>Eubacteriales</taxon>
        <taxon>Clostridiaceae</taxon>
        <taxon>Clostridium</taxon>
    </lineage>
</organism>
<dbReference type="InterPro" id="IPR046953">
    <property type="entry name" value="Spore_GerAC-like_C"/>
</dbReference>
<evidence type="ECO:0000313" key="10">
    <source>
        <dbReference type="EMBL" id="MDW8802541.1"/>
    </source>
</evidence>
<evidence type="ECO:0000259" key="8">
    <source>
        <dbReference type="Pfam" id="PF05504"/>
    </source>
</evidence>
<comment type="similarity">
    <text evidence="2">Belongs to the GerABKC lipoprotein family.</text>
</comment>
<evidence type="ECO:0000256" key="4">
    <source>
        <dbReference type="ARBA" id="ARBA00022729"/>
    </source>
</evidence>
<dbReference type="Pfam" id="PF25198">
    <property type="entry name" value="Spore_GerAC_N"/>
    <property type="match status" value="1"/>
</dbReference>
<keyword evidence="11" id="KW-1185">Reference proteome</keyword>
<gene>
    <name evidence="10" type="ORF">P8V03_15445</name>
</gene>
<dbReference type="Gene3D" id="6.20.190.10">
    <property type="entry name" value="Nutrient germinant receptor protein C, domain 1"/>
    <property type="match status" value="1"/>
</dbReference>
<dbReference type="PANTHER" id="PTHR35789:SF1">
    <property type="entry name" value="SPORE GERMINATION PROTEIN B3"/>
    <property type="match status" value="1"/>
</dbReference>
<evidence type="ECO:0000259" key="9">
    <source>
        <dbReference type="Pfam" id="PF25198"/>
    </source>
</evidence>
<dbReference type="Gene3D" id="3.30.300.210">
    <property type="entry name" value="Nutrient germinant receptor protein C, domain 3"/>
    <property type="match status" value="1"/>
</dbReference>
<feature type="domain" description="Spore germination GerAC-like C-terminal" evidence="8">
    <location>
        <begin position="224"/>
        <end position="387"/>
    </location>
</feature>
<evidence type="ECO:0000313" key="11">
    <source>
        <dbReference type="Proteomes" id="UP001281656"/>
    </source>
</evidence>
<evidence type="ECO:0000256" key="7">
    <source>
        <dbReference type="ARBA" id="ARBA00023288"/>
    </source>
</evidence>
<keyword evidence="4" id="KW-0732">Signal</keyword>